<keyword evidence="3 4" id="KW-0663">Pyridoxal phosphate</keyword>
<evidence type="ECO:0000256" key="3">
    <source>
        <dbReference type="ARBA" id="ARBA00022898"/>
    </source>
</evidence>
<comment type="cofactor">
    <cofactor evidence="1">
        <name>pyridoxal 5'-phosphate</name>
        <dbReference type="ChEBI" id="CHEBI:597326"/>
    </cofactor>
</comment>
<dbReference type="InterPro" id="IPR015421">
    <property type="entry name" value="PyrdxlP-dep_Trfase_major"/>
</dbReference>
<dbReference type="CDD" id="cd00610">
    <property type="entry name" value="OAT_like"/>
    <property type="match status" value="1"/>
</dbReference>
<accession>A0ABT2T1H6</accession>
<organism evidence="5 6">
    <name type="scientific">Suilimivivens aceti</name>
    <dbReference type="NCBI Taxonomy" id="2981774"/>
    <lineage>
        <taxon>Bacteria</taxon>
        <taxon>Bacillati</taxon>
        <taxon>Bacillota</taxon>
        <taxon>Clostridia</taxon>
        <taxon>Lachnospirales</taxon>
        <taxon>Lachnospiraceae</taxon>
        <taxon>Suilimivivens</taxon>
    </lineage>
</organism>
<keyword evidence="5" id="KW-0808">Transferase</keyword>
<evidence type="ECO:0000256" key="4">
    <source>
        <dbReference type="RuleBase" id="RU003560"/>
    </source>
</evidence>
<keyword evidence="6" id="KW-1185">Reference proteome</keyword>
<gene>
    <name evidence="5" type="ORF">OCV77_06305</name>
</gene>
<evidence type="ECO:0000256" key="2">
    <source>
        <dbReference type="ARBA" id="ARBA00008954"/>
    </source>
</evidence>
<dbReference type="InterPro" id="IPR005814">
    <property type="entry name" value="Aminotrans_3"/>
</dbReference>
<dbReference type="InterPro" id="IPR049704">
    <property type="entry name" value="Aminotrans_3_PPA_site"/>
</dbReference>
<dbReference type="SUPFAM" id="SSF53383">
    <property type="entry name" value="PLP-dependent transferases"/>
    <property type="match status" value="1"/>
</dbReference>
<protein>
    <submittedName>
        <fullName evidence="5">Aspartate aminotransferase family protein</fullName>
    </submittedName>
</protein>
<dbReference type="Gene3D" id="3.90.1150.10">
    <property type="entry name" value="Aspartate Aminotransferase, domain 1"/>
    <property type="match status" value="1"/>
</dbReference>
<dbReference type="InterPro" id="IPR015422">
    <property type="entry name" value="PyrdxlP-dep_Trfase_small"/>
</dbReference>
<dbReference type="GO" id="GO:0008483">
    <property type="term" value="F:transaminase activity"/>
    <property type="evidence" value="ECO:0007669"/>
    <property type="project" value="UniProtKB-KW"/>
</dbReference>
<dbReference type="Gene3D" id="3.40.640.10">
    <property type="entry name" value="Type I PLP-dependent aspartate aminotransferase-like (Major domain)"/>
    <property type="match status" value="1"/>
</dbReference>
<keyword evidence="5" id="KW-0032">Aminotransferase</keyword>
<dbReference type="Pfam" id="PF00202">
    <property type="entry name" value="Aminotran_3"/>
    <property type="match status" value="1"/>
</dbReference>
<dbReference type="InterPro" id="IPR050103">
    <property type="entry name" value="Class-III_PLP-dep_AT"/>
</dbReference>
<name>A0ABT2T1H6_9FIRM</name>
<dbReference type="PROSITE" id="PS00600">
    <property type="entry name" value="AA_TRANSFER_CLASS_3"/>
    <property type="match status" value="1"/>
</dbReference>
<dbReference type="PANTHER" id="PTHR11986">
    <property type="entry name" value="AMINOTRANSFERASE CLASS III"/>
    <property type="match status" value="1"/>
</dbReference>
<evidence type="ECO:0000256" key="1">
    <source>
        <dbReference type="ARBA" id="ARBA00001933"/>
    </source>
</evidence>
<sequence>MLKNELPRIVTKQIPGPKAAKWIARRGEAVPSAIKCVYPIVIARGEGAMLEDVDGNYFLDWVGGVGVLNIGYSRPELIEAVKKQSERYFHGMFNIVTHEGYVALAEKLNAIAPVKGTKRKTYFANSGAEADENAVKIAKAFTKRPNIIVFSGAFHGRTMLTMAMTSKKAYAYGMGPFPDGVYRAEFPYLYRKLEGIPETEAISYYIKSIEQVFEQASPAEFVAAIVVEPLQGEGGFVPAPIEWVKAVRKICDKYGILLVADEVQSGFCRTGRMFASDYWKDADAQPDIVTTAKSIAGGIPLSAITAREEIMEAVPCGVIGGTFCGNPLACASALQVIEIMEKENFEARAVEIEKKVMKRYQKMQKKLPVIGDVRGIGAMIGLEIVKDQESKQPNPTLVSEVVQECIQNGLIIENAGIYGNVIRFLAPLVITDEQLEAGLDILEAAIRRCM</sequence>
<dbReference type="EMBL" id="JAOQKJ010000004">
    <property type="protein sequence ID" value="MCU6744109.1"/>
    <property type="molecule type" value="Genomic_DNA"/>
</dbReference>
<evidence type="ECO:0000313" key="6">
    <source>
        <dbReference type="Proteomes" id="UP001652432"/>
    </source>
</evidence>
<dbReference type="PIRSF" id="PIRSF000521">
    <property type="entry name" value="Transaminase_4ab_Lys_Orn"/>
    <property type="match status" value="1"/>
</dbReference>
<dbReference type="Proteomes" id="UP001652432">
    <property type="component" value="Unassembled WGS sequence"/>
</dbReference>
<comment type="caution">
    <text evidence="5">The sequence shown here is derived from an EMBL/GenBank/DDBJ whole genome shotgun (WGS) entry which is preliminary data.</text>
</comment>
<dbReference type="PANTHER" id="PTHR11986:SF58">
    <property type="entry name" value="LEUCINE_METHIONINE RACEMASE"/>
    <property type="match status" value="1"/>
</dbReference>
<comment type="similarity">
    <text evidence="2 4">Belongs to the class-III pyridoxal-phosphate-dependent aminotransferase family.</text>
</comment>
<evidence type="ECO:0000313" key="5">
    <source>
        <dbReference type="EMBL" id="MCU6744109.1"/>
    </source>
</evidence>
<reference evidence="5 6" key="1">
    <citation type="journal article" date="2021" name="ISME Commun">
        <title>Automated analysis of genomic sequences facilitates high-throughput and comprehensive description of bacteria.</title>
        <authorList>
            <person name="Hitch T.C.A."/>
        </authorList>
    </citation>
    <scope>NUCLEOTIDE SEQUENCE [LARGE SCALE GENOMIC DNA]</scope>
    <source>
        <strain evidence="5 6">Sanger_18</strain>
    </source>
</reference>
<proteinExistence type="inferred from homology"/>
<dbReference type="InterPro" id="IPR015424">
    <property type="entry name" value="PyrdxlP-dep_Trfase"/>
</dbReference>